<dbReference type="HOGENOM" id="CLU_019560_0_0_9"/>
<dbReference type="InterPro" id="IPR032599">
    <property type="entry name" value="YcdB/YcdC_rep_domain"/>
</dbReference>
<dbReference type="KEGG" id="lsp:Bsph_0147"/>
<protein>
    <recommendedName>
        <fullName evidence="2">SLH domain-containing protein</fullName>
    </recommendedName>
</protein>
<feature type="domain" description="SLH" evidence="2">
    <location>
        <begin position="614"/>
        <end position="675"/>
    </location>
</feature>
<dbReference type="EnsemblBacteria" id="ACA37783">
    <property type="protein sequence ID" value="ACA37783"/>
    <property type="gene ID" value="Bsph_0147"/>
</dbReference>
<dbReference type="AlphaFoldDB" id="B1HT29"/>
<dbReference type="Pfam" id="PF00395">
    <property type="entry name" value="SLH"/>
    <property type="match status" value="1"/>
</dbReference>
<evidence type="ECO:0000313" key="3">
    <source>
        <dbReference type="EMBL" id="ACA37783.1"/>
    </source>
</evidence>
<organism evidence="3 4">
    <name type="scientific">Lysinibacillus sphaericus (strain C3-41)</name>
    <dbReference type="NCBI Taxonomy" id="444177"/>
    <lineage>
        <taxon>Bacteria</taxon>
        <taxon>Bacillati</taxon>
        <taxon>Bacillota</taxon>
        <taxon>Bacilli</taxon>
        <taxon>Bacillales</taxon>
        <taxon>Bacillaceae</taxon>
        <taxon>Lysinibacillus</taxon>
    </lineage>
</organism>
<proteinExistence type="predicted"/>
<evidence type="ECO:0000313" key="4">
    <source>
        <dbReference type="Proteomes" id="UP000002164"/>
    </source>
</evidence>
<dbReference type="Proteomes" id="UP000002164">
    <property type="component" value="Chromosome"/>
</dbReference>
<dbReference type="InterPro" id="IPR001119">
    <property type="entry name" value="SLH_dom"/>
</dbReference>
<dbReference type="Pfam" id="PF16244">
    <property type="entry name" value="DUF4901"/>
    <property type="match status" value="1"/>
</dbReference>
<dbReference type="PROSITE" id="PS51272">
    <property type="entry name" value="SLH"/>
    <property type="match status" value="1"/>
</dbReference>
<keyword evidence="1" id="KW-0732">Signal</keyword>
<sequence length="744" mass="83542">MYFRRDILGKFKKLGIILTSTAFSVGMLAPISQASANVKESSERIEIQVASTETKITKNMLIKKLRSLFPEEFKFVADQDFNSGPGHFYRDDTTVRYELNFYKTIKGKDVHGSFVFKGDDLELEHFYYQPANMAEAIYPAKYSENEAQKIAQKFLGKFVNSDNFKLRDDNNEYGFNITRPLSEPITYSFTYSPIYNGVLIGDQSITINVLANGDVTGMSSNAESISKASFDNLDQKKKEEDVLAQVRENLAMELRYYIDYDYRSDQSNVKLVYAPVTGFNGVHALNGQWQTANGFTEQLPKTKSVEKISAQPLPPRKNGITATEAEEFAKNFLKVDESKAKLTIDLVDERENDNGETIYSVNYTYMYGNGGSGSSLEINKATGELVQYHDLSRDFLTDNKVNAISKDAALKKAIDYLKEWAPSYLHEYSMPIEDAVFDQYSKDYYFTFPRIMNGIAVVGDGLHVGIGADGTLRSLSVNKQKIDNWQPIKNVISADKAKEAYSKALTLQLQYVKQDTESKLHYDLVYAPTYNGSLYNQIDAVSGEWLNNVDGSTEKPVISHPTAAKELNYLFNQNVLDVKDIANFNADAAVTKGEALKILLHSLTYGYYGSGDGEKQSFNNIDKKHPLYGVVEQAVKMGIIQPANQFALDATLSRQEFAEWSIKLLQLDNVAKYKDIYKLNFADAASIDPAYTGYIALANGMGLIDAQQNNFNATKSVSYADLAVSTVRLAKAIQENKVDRNFYY</sequence>
<reference evidence="3 4" key="1">
    <citation type="journal article" date="2008" name="J. Bacteriol.">
        <title>Complete genome sequence of the mosquitocidal bacterium Bacillus sphaericus C3-41 and comparison with those of closely related Bacillus species.</title>
        <authorList>
            <person name="Hu X."/>
            <person name="Fan W."/>
            <person name="Han B."/>
            <person name="Liu H."/>
            <person name="Zheng D."/>
            <person name="Li Q."/>
            <person name="Dong W."/>
            <person name="Yan J."/>
            <person name="Gao M."/>
            <person name="Berry C."/>
            <person name="Yuan Z."/>
        </authorList>
    </citation>
    <scope>NUCLEOTIDE SEQUENCE [LARGE SCALE GENOMIC DNA]</scope>
    <source>
        <strain evidence="3 4">C3-41</strain>
    </source>
</reference>
<evidence type="ECO:0000259" key="2">
    <source>
        <dbReference type="PROSITE" id="PS51272"/>
    </source>
</evidence>
<dbReference type="EMBL" id="CP000817">
    <property type="protein sequence ID" value="ACA37783.1"/>
    <property type="molecule type" value="Genomic_DNA"/>
</dbReference>
<evidence type="ECO:0000256" key="1">
    <source>
        <dbReference type="ARBA" id="ARBA00022729"/>
    </source>
</evidence>
<name>B1HT29_LYSSC</name>
<accession>B1HT29</accession>
<gene>
    <name evidence="3" type="ordered locus">Bsph_0147</name>
</gene>